<proteinExistence type="predicted"/>
<dbReference type="EMBL" id="OX596105">
    <property type="protein sequence ID" value="CAN0148077.1"/>
    <property type="molecule type" value="Genomic_DNA"/>
</dbReference>
<dbReference type="Proteomes" id="UP001162501">
    <property type="component" value="Chromosome 21"/>
</dbReference>
<accession>A0AC59Z187</accession>
<organism evidence="1 2">
    <name type="scientific">Rangifer tarandus platyrhynchus</name>
    <name type="common">Svalbard reindeer</name>
    <dbReference type="NCBI Taxonomy" id="3082113"/>
    <lineage>
        <taxon>Eukaryota</taxon>
        <taxon>Metazoa</taxon>
        <taxon>Chordata</taxon>
        <taxon>Craniata</taxon>
        <taxon>Vertebrata</taxon>
        <taxon>Euteleostomi</taxon>
        <taxon>Mammalia</taxon>
        <taxon>Eutheria</taxon>
        <taxon>Laurasiatheria</taxon>
        <taxon>Artiodactyla</taxon>
        <taxon>Ruminantia</taxon>
        <taxon>Pecora</taxon>
        <taxon>Cervidae</taxon>
        <taxon>Odocoileinae</taxon>
        <taxon>Rangifer</taxon>
    </lineage>
</organism>
<evidence type="ECO:0000313" key="1">
    <source>
        <dbReference type="EMBL" id="CAN0148077.1"/>
    </source>
</evidence>
<gene>
    <name evidence="1" type="ORF">MRATA1EN22A_LOCUS12780</name>
</gene>
<sequence length="253" mass="26287">MSHCTCRHFLSPLAPHPRLAASPSLLCGLWLDTFSCPAGRSILATRTVPAAPPGRPEQADRQPSSTGGGGLPPYHPDNRCPRRYSSCRGRARSALERVVQPRPHRGGVVTPPPPPASQTDRQTHAYTLPPPRAFLQRAGLGRAHSGTVRPPPGPAVMGGNPRGGPGSGARPLGAREGKAGPRPPAPTSQERWRASPGRGSLAGSARGSGSPPRPCSYSCVTGPVPPPSTDSSAASCCGGYFPCTGRCWERSAL</sequence>
<reference evidence="1" key="2">
    <citation type="submission" date="2025-03" db="EMBL/GenBank/DDBJ databases">
        <authorList>
            <consortium name="ELIXIR-Norway"/>
            <consortium name="Elixir Norway"/>
        </authorList>
    </citation>
    <scope>NUCLEOTIDE SEQUENCE</scope>
</reference>
<reference evidence="1" key="1">
    <citation type="submission" date="2023-05" db="EMBL/GenBank/DDBJ databases">
        <authorList>
            <consortium name="ELIXIR-Norway"/>
        </authorList>
    </citation>
    <scope>NUCLEOTIDE SEQUENCE</scope>
</reference>
<evidence type="ECO:0000313" key="2">
    <source>
        <dbReference type="Proteomes" id="UP001162501"/>
    </source>
</evidence>
<name>A0AC59Z187_RANTA</name>
<protein>
    <submittedName>
        <fullName evidence="1">Uncharacterized protein</fullName>
    </submittedName>
</protein>